<sequence>MQEALRPLRFVAKIVGIAPYTFIMNTENGEVTVNISWKYNRRSVVWSLLLLTVGTASALYKITQNSIKHLESVTRLVSTSLVIACVYVSGLVPIFLGLTTYRKGMLKLVKILSTLDKCLIRHSDNMNKEHEAKILTFLMCFIVLIIAMHGLIIFSWKNYGILSGLILCFADLTWLINDISIVITVMLLKERLSIMNKNIETILIAELYRYNVANKSNSRVARSRMHRLLTASRLGHVSEFVEQRSILHHDVQNSVLTVKAVSSCHQQKIIAIIATYRKIYQRLYDVCCLINSMHGLSLLLSTISHTLRFISEVYHAIYFLIIPYSSISGRDSKTEIMLLIICSLITSIRMISIPFACHKTCEEYQKCIDIIQELLLRSDQKDITSNLKLFSSQLENNRIEFTAYGFFVVNLSLLTTLMGVTVTYVILFIQS</sequence>
<accession>A0A067R671</accession>
<keyword evidence="3 8" id="KW-0812">Transmembrane</keyword>
<comment type="similarity">
    <text evidence="8">Belongs to the insect chemoreceptor superfamily. Gustatory receptor (GR) family.</text>
</comment>
<keyword evidence="6 8" id="KW-0675">Receptor</keyword>
<feature type="transmembrane region" description="Helical" evidence="8">
    <location>
        <begin position="134"/>
        <end position="156"/>
    </location>
</feature>
<evidence type="ECO:0000256" key="5">
    <source>
        <dbReference type="ARBA" id="ARBA00023136"/>
    </source>
</evidence>
<feature type="transmembrane region" description="Helical" evidence="8">
    <location>
        <begin position="43"/>
        <end position="60"/>
    </location>
</feature>
<keyword evidence="10" id="KW-1185">Reference proteome</keyword>
<dbReference type="GO" id="GO:0030425">
    <property type="term" value="C:dendrite"/>
    <property type="evidence" value="ECO:0007669"/>
    <property type="project" value="TreeGrafter"/>
</dbReference>
<proteinExistence type="inferred from homology"/>
<evidence type="ECO:0000256" key="6">
    <source>
        <dbReference type="ARBA" id="ARBA00023170"/>
    </source>
</evidence>
<keyword evidence="5 8" id="KW-0472">Membrane</keyword>
<protein>
    <recommendedName>
        <fullName evidence="8">Gustatory receptor</fullName>
    </recommendedName>
</protein>
<evidence type="ECO:0000313" key="10">
    <source>
        <dbReference type="Proteomes" id="UP000027135"/>
    </source>
</evidence>
<keyword evidence="4 8" id="KW-1133">Transmembrane helix</keyword>
<dbReference type="GO" id="GO:0005886">
    <property type="term" value="C:plasma membrane"/>
    <property type="evidence" value="ECO:0007669"/>
    <property type="project" value="UniProtKB-SubCell"/>
</dbReference>
<dbReference type="AlphaFoldDB" id="A0A067R671"/>
<dbReference type="OMA" id="FISECRW"/>
<feature type="transmembrane region" description="Helical" evidence="8">
    <location>
        <begin position="162"/>
        <end position="188"/>
    </location>
</feature>
<dbReference type="InParanoid" id="A0A067R671"/>
<feature type="transmembrane region" description="Helical" evidence="8">
    <location>
        <begin position="404"/>
        <end position="429"/>
    </location>
</feature>
<dbReference type="GO" id="GO:0043025">
    <property type="term" value="C:neuronal cell body"/>
    <property type="evidence" value="ECO:0007669"/>
    <property type="project" value="TreeGrafter"/>
</dbReference>
<keyword evidence="7 8" id="KW-0807">Transducer</keyword>
<organism evidence="9 10">
    <name type="scientific">Zootermopsis nevadensis</name>
    <name type="common">Dampwood termite</name>
    <dbReference type="NCBI Taxonomy" id="136037"/>
    <lineage>
        <taxon>Eukaryota</taxon>
        <taxon>Metazoa</taxon>
        <taxon>Ecdysozoa</taxon>
        <taxon>Arthropoda</taxon>
        <taxon>Hexapoda</taxon>
        <taxon>Insecta</taxon>
        <taxon>Pterygota</taxon>
        <taxon>Neoptera</taxon>
        <taxon>Polyneoptera</taxon>
        <taxon>Dictyoptera</taxon>
        <taxon>Blattodea</taxon>
        <taxon>Blattoidea</taxon>
        <taxon>Termitoidae</taxon>
        <taxon>Termopsidae</taxon>
        <taxon>Zootermopsis</taxon>
    </lineage>
</organism>
<comment type="function">
    <text evidence="8">Gustatory receptor which mediates acceptance or avoidance behavior, depending on its substrates.</text>
</comment>
<keyword evidence="2 8" id="KW-1003">Cell membrane</keyword>
<dbReference type="GO" id="GO:0008049">
    <property type="term" value="P:male courtship behavior"/>
    <property type="evidence" value="ECO:0007669"/>
    <property type="project" value="TreeGrafter"/>
</dbReference>
<evidence type="ECO:0000256" key="1">
    <source>
        <dbReference type="ARBA" id="ARBA00004651"/>
    </source>
</evidence>
<gene>
    <name evidence="9" type="ORF">L798_12331</name>
</gene>
<dbReference type="GO" id="GO:0050909">
    <property type="term" value="P:sensory perception of taste"/>
    <property type="evidence" value="ECO:0007669"/>
    <property type="project" value="InterPro"/>
</dbReference>
<evidence type="ECO:0000256" key="7">
    <source>
        <dbReference type="ARBA" id="ARBA00023224"/>
    </source>
</evidence>
<comment type="subcellular location">
    <subcellularLocation>
        <location evidence="1 8">Cell membrane</location>
        <topology evidence="1 8">Multi-pass membrane protein</topology>
    </subcellularLocation>
</comment>
<dbReference type="GO" id="GO:0007635">
    <property type="term" value="P:chemosensory behavior"/>
    <property type="evidence" value="ECO:0007669"/>
    <property type="project" value="TreeGrafter"/>
</dbReference>
<evidence type="ECO:0000313" key="9">
    <source>
        <dbReference type="EMBL" id="KDR13685.1"/>
    </source>
</evidence>
<dbReference type="InterPro" id="IPR013604">
    <property type="entry name" value="7TM_chemorcpt"/>
</dbReference>
<dbReference type="GO" id="GO:0007165">
    <property type="term" value="P:signal transduction"/>
    <property type="evidence" value="ECO:0007669"/>
    <property type="project" value="UniProtKB-KW"/>
</dbReference>
<evidence type="ECO:0000256" key="2">
    <source>
        <dbReference type="ARBA" id="ARBA00022475"/>
    </source>
</evidence>
<evidence type="ECO:0000256" key="8">
    <source>
        <dbReference type="RuleBase" id="RU363108"/>
    </source>
</evidence>
<comment type="caution">
    <text evidence="8">Lacks conserved residue(s) required for the propagation of feature annotation.</text>
</comment>
<dbReference type="Proteomes" id="UP000027135">
    <property type="component" value="Unassembled WGS sequence"/>
</dbReference>
<reference evidence="9 10" key="1">
    <citation type="journal article" date="2014" name="Nat. Commun.">
        <title>Molecular traces of alternative social organization in a termite genome.</title>
        <authorList>
            <person name="Terrapon N."/>
            <person name="Li C."/>
            <person name="Robertson H.M."/>
            <person name="Ji L."/>
            <person name="Meng X."/>
            <person name="Booth W."/>
            <person name="Chen Z."/>
            <person name="Childers C.P."/>
            <person name="Glastad K.M."/>
            <person name="Gokhale K."/>
            <person name="Gowin J."/>
            <person name="Gronenberg W."/>
            <person name="Hermansen R.A."/>
            <person name="Hu H."/>
            <person name="Hunt B.G."/>
            <person name="Huylmans A.K."/>
            <person name="Khalil S.M."/>
            <person name="Mitchell R.D."/>
            <person name="Munoz-Torres M.C."/>
            <person name="Mustard J.A."/>
            <person name="Pan H."/>
            <person name="Reese J.T."/>
            <person name="Scharf M.E."/>
            <person name="Sun F."/>
            <person name="Vogel H."/>
            <person name="Xiao J."/>
            <person name="Yang W."/>
            <person name="Yang Z."/>
            <person name="Yang Z."/>
            <person name="Zhou J."/>
            <person name="Zhu J."/>
            <person name="Brent C.S."/>
            <person name="Elsik C.G."/>
            <person name="Goodisman M.A."/>
            <person name="Liberles D.A."/>
            <person name="Roe R.M."/>
            <person name="Vargo E.L."/>
            <person name="Vilcinskas A."/>
            <person name="Wang J."/>
            <person name="Bornberg-Bauer E."/>
            <person name="Korb J."/>
            <person name="Zhang G."/>
            <person name="Liebig J."/>
        </authorList>
    </citation>
    <scope>NUCLEOTIDE SEQUENCE [LARGE SCALE GENOMIC DNA]</scope>
    <source>
        <tissue evidence="9">Whole organism</tissue>
    </source>
</reference>
<evidence type="ECO:0000256" key="4">
    <source>
        <dbReference type="ARBA" id="ARBA00022989"/>
    </source>
</evidence>
<evidence type="ECO:0000256" key="3">
    <source>
        <dbReference type="ARBA" id="ARBA00022692"/>
    </source>
</evidence>
<dbReference type="Pfam" id="PF08395">
    <property type="entry name" value="7tm_7"/>
    <property type="match status" value="1"/>
</dbReference>
<dbReference type="PANTHER" id="PTHR21143">
    <property type="entry name" value="INVERTEBRATE GUSTATORY RECEPTOR"/>
    <property type="match status" value="1"/>
</dbReference>
<dbReference type="GO" id="GO:0030424">
    <property type="term" value="C:axon"/>
    <property type="evidence" value="ECO:0007669"/>
    <property type="project" value="TreeGrafter"/>
</dbReference>
<feature type="transmembrane region" description="Helical" evidence="8">
    <location>
        <begin position="80"/>
        <end position="101"/>
    </location>
</feature>
<name>A0A067R671_ZOONE</name>
<dbReference type="EMBL" id="KK852927">
    <property type="protein sequence ID" value="KDR13685.1"/>
    <property type="molecule type" value="Genomic_DNA"/>
</dbReference>
<dbReference type="PANTHER" id="PTHR21143:SF104">
    <property type="entry name" value="GUSTATORY RECEPTOR 8A-RELATED"/>
    <property type="match status" value="1"/>
</dbReference>